<dbReference type="InterPro" id="IPR014756">
    <property type="entry name" value="Ig_E-set"/>
</dbReference>
<evidence type="ECO:0000256" key="3">
    <source>
        <dbReference type="ARBA" id="ARBA00008061"/>
    </source>
</evidence>
<dbReference type="Gene3D" id="2.60.40.10">
    <property type="entry name" value="Immunoglobulins"/>
    <property type="match status" value="2"/>
</dbReference>
<comment type="similarity">
    <text evidence="3 9">Belongs to the glycosyl hydrolase 13 family.</text>
</comment>
<dbReference type="PRINTS" id="PR00110">
    <property type="entry name" value="ALPHAAMYLASE"/>
</dbReference>
<evidence type="ECO:0000313" key="13">
    <source>
        <dbReference type="EMBL" id="RAW09261.1"/>
    </source>
</evidence>
<dbReference type="SUPFAM" id="SSF51445">
    <property type="entry name" value="(Trans)glycosidases"/>
    <property type="match status" value="1"/>
</dbReference>
<protein>
    <recommendedName>
        <fullName evidence="4">alpha-amylase</fullName>
        <ecNumber evidence="4">3.2.1.1</ecNumber>
    </recommendedName>
    <alternativeName>
        <fullName evidence="8">1,4-alpha-D-glucan glucanohydrolase</fullName>
    </alternativeName>
</protein>
<evidence type="ECO:0000256" key="2">
    <source>
        <dbReference type="ARBA" id="ARBA00001913"/>
    </source>
</evidence>
<dbReference type="GO" id="GO:0005975">
    <property type="term" value="P:carbohydrate metabolic process"/>
    <property type="evidence" value="ECO:0007669"/>
    <property type="project" value="InterPro"/>
</dbReference>
<dbReference type="InterPro" id="IPR013783">
    <property type="entry name" value="Ig-like_fold"/>
</dbReference>
<dbReference type="EC" id="3.2.1.1" evidence="4"/>
<dbReference type="GO" id="GO:0046872">
    <property type="term" value="F:metal ion binding"/>
    <property type="evidence" value="ECO:0007669"/>
    <property type="project" value="UniProtKB-KW"/>
</dbReference>
<evidence type="ECO:0000256" key="6">
    <source>
        <dbReference type="ARBA" id="ARBA00022729"/>
    </source>
</evidence>
<dbReference type="OrthoDB" id="9805159at2"/>
<organism evidence="13 14">
    <name type="scientific">Phytoactinopolyspora halophila</name>
    <dbReference type="NCBI Taxonomy" id="1981511"/>
    <lineage>
        <taxon>Bacteria</taxon>
        <taxon>Bacillati</taxon>
        <taxon>Actinomycetota</taxon>
        <taxon>Actinomycetes</taxon>
        <taxon>Jiangellales</taxon>
        <taxon>Jiangellaceae</taxon>
        <taxon>Phytoactinopolyspora</taxon>
    </lineage>
</organism>
<comment type="caution">
    <text evidence="13">The sequence shown here is derived from an EMBL/GenBank/DDBJ whole genome shotgun (WGS) entry which is preliminary data.</text>
</comment>
<dbReference type="RefSeq" id="WP_112260485.1">
    <property type="nucleotide sequence ID" value="NZ_QMIG01000048.1"/>
</dbReference>
<gene>
    <name evidence="13" type="ORF">DPM12_21910</name>
</gene>
<evidence type="ECO:0000256" key="5">
    <source>
        <dbReference type="ARBA" id="ARBA00022723"/>
    </source>
</evidence>
<dbReference type="InterPro" id="IPR017853">
    <property type="entry name" value="GH"/>
</dbReference>
<dbReference type="GO" id="GO:2001070">
    <property type="term" value="F:starch binding"/>
    <property type="evidence" value="ECO:0007669"/>
    <property type="project" value="InterPro"/>
</dbReference>
<proteinExistence type="inferred from homology"/>
<dbReference type="InterPro" id="IPR006046">
    <property type="entry name" value="Alpha_amylase"/>
</dbReference>
<dbReference type="InterPro" id="IPR002044">
    <property type="entry name" value="CBM20"/>
</dbReference>
<reference evidence="13 14" key="1">
    <citation type="submission" date="2018-06" db="EMBL/GenBank/DDBJ databases">
        <title>Phytoactinopolyspora halophila sp. nov., a novel halophilic actinomycete isolated from a saline soil in China.</title>
        <authorList>
            <person name="Tang S.-K."/>
        </authorList>
    </citation>
    <scope>NUCLEOTIDE SEQUENCE [LARGE SCALE GENOMIC DNA]</scope>
    <source>
        <strain evidence="13 14">YIM 96934</strain>
    </source>
</reference>
<accession>A0A329QB16</accession>
<dbReference type="CDD" id="cd00604">
    <property type="entry name" value="IPT_CGTD"/>
    <property type="match status" value="1"/>
</dbReference>
<evidence type="ECO:0000256" key="7">
    <source>
        <dbReference type="ARBA" id="ARBA00022837"/>
    </source>
</evidence>
<evidence type="ECO:0000313" key="14">
    <source>
        <dbReference type="Proteomes" id="UP000250462"/>
    </source>
</evidence>
<keyword evidence="6 11" id="KW-0732">Signal</keyword>
<dbReference type="SMART" id="SM00642">
    <property type="entry name" value="Aamy"/>
    <property type="match status" value="1"/>
</dbReference>
<keyword evidence="7" id="KW-0106">Calcium</keyword>
<evidence type="ECO:0000256" key="11">
    <source>
        <dbReference type="SAM" id="SignalP"/>
    </source>
</evidence>
<feature type="region of interest" description="Disordered" evidence="10">
    <location>
        <begin position="26"/>
        <end position="54"/>
    </location>
</feature>
<evidence type="ECO:0000256" key="1">
    <source>
        <dbReference type="ARBA" id="ARBA00000548"/>
    </source>
</evidence>
<dbReference type="PANTHER" id="PTHR10357:SF215">
    <property type="entry name" value="ALPHA-AMYLASE 1"/>
    <property type="match status" value="1"/>
</dbReference>
<dbReference type="Pfam" id="PF01833">
    <property type="entry name" value="TIG"/>
    <property type="match status" value="1"/>
</dbReference>
<evidence type="ECO:0000256" key="9">
    <source>
        <dbReference type="RuleBase" id="RU003615"/>
    </source>
</evidence>
<evidence type="ECO:0000256" key="10">
    <source>
        <dbReference type="SAM" id="MobiDB-lite"/>
    </source>
</evidence>
<dbReference type="InterPro" id="IPR013780">
    <property type="entry name" value="Glyco_hydro_b"/>
</dbReference>
<dbReference type="InterPro" id="IPR006047">
    <property type="entry name" value="GH13_cat_dom"/>
</dbReference>
<dbReference type="AlphaFoldDB" id="A0A329QB16"/>
<dbReference type="CDD" id="cd11320">
    <property type="entry name" value="AmyAc_AmyMalt_CGTase_like"/>
    <property type="match status" value="1"/>
</dbReference>
<dbReference type="EMBL" id="QMIG01000048">
    <property type="protein sequence ID" value="RAW09261.1"/>
    <property type="molecule type" value="Genomic_DNA"/>
</dbReference>
<evidence type="ECO:0000256" key="8">
    <source>
        <dbReference type="ARBA" id="ARBA00030238"/>
    </source>
</evidence>
<feature type="chain" id="PRO_5038524267" description="alpha-amylase" evidence="11">
    <location>
        <begin position="26"/>
        <end position="742"/>
    </location>
</feature>
<dbReference type="GO" id="GO:0004556">
    <property type="term" value="F:alpha-amylase activity"/>
    <property type="evidence" value="ECO:0007669"/>
    <property type="project" value="UniProtKB-EC"/>
</dbReference>
<dbReference type="PANTHER" id="PTHR10357">
    <property type="entry name" value="ALPHA-AMYLASE FAMILY MEMBER"/>
    <property type="match status" value="1"/>
</dbReference>
<evidence type="ECO:0000259" key="12">
    <source>
        <dbReference type="PROSITE" id="PS51166"/>
    </source>
</evidence>
<evidence type="ECO:0000256" key="4">
    <source>
        <dbReference type="ARBA" id="ARBA00012595"/>
    </source>
</evidence>
<dbReference type="PROSITE" id="PS51166">
    <property type="entry name" value="CBM20"/>
    <property type="match status" value="1"/>
</dbReference>
<dbReference type="Pfam" id="PF00686">
    <property type="entry name" value="CBM_20"/>
    <property type="match status" value="1"/>
</dbReference>
<name>A0A329QB16_9ACTN</name>
<keyword evidence="5" id="KW-0479">Metal-binding</keyword>
<comment type="cofactor">
    <cofactor evidence="2">
        <name>Ca(2+)</name>
        <dbReference type="ChEBI" id="CHEBI:29108"/>
    </cofactor>
</comment>
<sequence length="742" mass="80909">MKPRGLLVGAVTVGLVAAVSTSAPAERAASAASTTDGATGNTADTAAGSAVNSTADSADYKGDLCYQVLTDRFADGNTSNNDPDKSPGLYDSTKTDWRMYWGGDFAGLTEKLDYLDELGVGALWISPPMDNVDAETDAGAAYHGYWARDFKAPEEHFGTWQEFDTLVAEAHARGIKVVVDFAPNHTSPHDTDTPGYAEQGALYDDGEYVASYADDPDWYFNHNGGVDDWNDRYQVRYHNLYDLSDLRQESSFVDGYMRDATTVWLDGHDVDGVRVDAVKHMPLWWQQSWADHLYGLGPSFAFGEWYLEGPSDPHWDDYVRFTNRTGISTLDFTLNTTVRDVFAADSASMYDLRDTLGVLDAEIDYPENLITFLDNHDMSRFLTENDDHTRLHQALAFLLTVRGTPCVYYGTEQYLHEDTDGGEDPYNRPWMSSFDTGTPAFDLISTLSGLRGEQPAVQYGTHTSRWINDDVYIYERQFFDDVVLVAVNRNLDTSYSITGLETRLAAGTYDDYLSGSFGGVSISVGSGSGDRAVSDFELPAGSVSVWSYRASESGEPAGPQVGSVGPTLTRPGNTVVVDGQGFGTQAGAVTVGGVAADVQSWSAEQIELTVPDVTSGITAVQVETADGVVSNEYDVQVLSGRQVPVVFEVENCTTDLGENCYVTGDAWELGEWQATPDRAIGPMHPPEYPDWFVTASLPACETVELKFVKIDGAGNATWEGGSNHVYDVPCDGVGHFAATWRD</sequence>
<dbReference type="Gene3D" id="3.20.20.80">
    <property type="entry name" value="Glycosidases"/>
    <property type="match status" value="1"/>
</dbReference>
<feature type="compositionally biased region" description="Low complexity" evidence="10">
    <location>
        <begin position="26"/>
        <end position="50"/>
    </location>
</feature>
<keyword evidence="14" id="KW-1185">Reference proteome</keyword>
<dbReference type="Pfam" id="PF00128">
    <property type="entry name" value="Alpha-amylase"/>
    <property type="match status" value="2"/>
</dbReference>
<dbReference type="InterPro" id="IPR013784">
    <property type="entry name" value="Carb-bd-like_fold"/>
</dbReference>
<dbReference type="InterPro" id="IPR002909">
    <property type="entry name" value="IPT_dom"/>
</dbReference>
<dbReference type="InterPro" id="IPR031319">
    <property type="entry name" value="A-amylase_C"/>
</dbReference>
<dbReference type="SUPFAM" id="SSF51011">
    <property type="entry name" value="Glycosyl hydrolase domain"/>
    <property type="match status" value="1"/>
</dbReference>
<dbReference type="SMART" id="SM00632">
    <property type="entry name" value="Aamy_C"/>
    <property type="match status" value="1"/>
</dbReference>
<feature type="domain" description="CBM20" evidence="12">
    <location>
        <begin position="637"/>
        <end position="742"/>
    </location>
</feature>
<dbReference type="SUPFAM" id="SSF81296">
    <property type="entry name" value="E set domains"/>
    <property type="match status" value="1"/>
</dbReference>
<dbReference type="SUPFAM" id="SSF49452">
    <property type="entry name" value="Starch-binding domain-like"/>
    <property type="match status" value="1"/>
</dbReference>
<comment type="catalytic activity">
    <reaction evidence="1">
        <text>Endohydrolysis of (1-&gt;4)-alpha-D-glucosidic linkages in polysaccharides containing three or more (1-&gt;4)-alpha-linked D-glucose units.</text>
        <dbReference type="EC" id="3.2.1.1"/>
    </reaction>
</comment>
<feature type="signal peptide" evidence="11">
    <location>
        <begin position="1"/>
        <end position="25"/>
    </location>
</feature>
<dbReference type="Proteomes" id="UP000250462">
    <property type="component" value="Unassembled WGS sequence"/>
</dbReference>
<dbReference type="Gene3D" id="2.60.40.1180">
    <property type="entry name" value="Golgi alpha-mannosidase II"/>
    <property type="match status" value="1"/>
</dbReference>
<dbReference type="SMART" id="SM01065">
    <property type="entry name" value="CBM_2"/>
    <property type="match status" value="1"/>
</dbReference>